<dbReference type="EMBL" id="PJEO01000044">
    <property type="protein sequence ID" value="PKQ44634.1"/>
    <property type="molecule type" value="Genomic_DNA"/>
</dbReference>
<comment type="cofactor">
    <cofactor evidence="1">
        <name>Ca(2+)</name>
        <dbReference type="ChEBI" id="CHEBI:29108"/>
    </cofactor>
</comment>
<dbReference type="InterPro" id="IPR053868">
    <property type="entry name" value="Pel9A-like_beta_helix"/>
</dbReference>
<comment type="similarity">
    <text evidence="8">Belongs to the polysaccharide lyase 9 family.</text>
</comment>
<evidence type="ECO:0000256" key="5">
    <source>
        <dbReference type="ARBA" id="ARBA00022729"/>
    </source>
</evidence>
<comment type="caution">
    <text evidence="11">The sequence shown here is derived from an EMBL/GenBank/DDBJ whole genome shotgun (WGS) entry which is preliminary data.</text>
</comment>
<organism evidence="11 12">
    <name type="scientific">Confluentibacter flavum</name>
    <dbReference type="NCBI Taxonomy" id="1909700"/>
    <lineage>
        <taxon>Bacteria</taxon>
        <taxon>Pseudomonadati</taxon>
        <taxon>Bacteroidota</taxon>
        <taxon>Flavobacteriia</taxon>
        <taxon>Flavobacteriales</taxon>
        <taxon>Flavobacteriaceae</taxon>
        <taxon>Confluentibacter</taxon>
    </lineage>
</organism>
<dbReference type="InterPro" id="IPR052052">
    <property type="entry name" value="Polysaccharide_Lyase_9"/>
</dbReference>
<keyword evidence="3" id="KW-0964">Secreted</keyword>
<gene>
    <name evidence="11" type="ORF">CSW08_12160</name>
</gene>
<dbReference type="PANTHER" id="PTHR40088:SF1">
    <property type="entry name" value="PECTATE LYASE PEL9"/>
    <property type="match status" value="1"/>
</dbReference>
<dbReference type="AlphaFoldDB" id="A0A2N3HIA0"/>
<evidence type="ECO:0000256" key="6">
    <source>
        <dbReference type="ARBA" id="ARBA00022837"/>
    </source>
</evidence>
<dbReference type="GO" id="GO:0005576">
    <property type="term" value="C:extracellular region"/>
    <property type="evidence" value="ECO:0007669"/>
    <property type="project" value="UniProtKB-SubCell"/>
</dbReference>
<protein>
    <recommendedName>
        <fullName evidence="13">Right handed beta helix domain-containing protein</fullName>
    </recommendedName>
</protein>
<keyword evidence="4" id="KW-0479">Metal-binding</keyword>
<sequence length="680" mass="77574">MIKEKLGGGVFQSRKIFFTTAMLLLVMYKVLANTYFVSPKGSDTNQGTSTRPFKTINKASQVAMPGDTILVRQGIYRERVVPVRGGRAGAPIVYMAEPSKAVIIRGSELWSPNWRAKGEGIYAAVPDDKLFNDIRSDYIDDHNPFKVTLSSTPYQREGKREWERGNKLADSTLVYTCGQVFVNGRLFKEVPFFKELKNNMWHYNPDSGEIQIHFGNLKPEDQEVEITTRRRIFAPISRGLGHIVVEGFIMEHCGNNYPTNFWNTPQWGQRGALGLEMGHHWVVRKNVIRYAKTFALDAGHIDQNGKSQAAHDNLIELNYILENGSAGILSNSSSNLVIRDNVVMYNNTMNFLGAKRWEQAGIKCHNMLNGTIQNNYVADNYLTYGIWLDNKFPNSRIARNVLLNNGRAGLFLEMSDYEYDMLFVDNNIIIGNKENPIYIHDASGGTFMHNLIANTESQNKYGQGVLIHQVSERTRTYHHSLYNNLFINNPKVIDIDYPSHLGGDQRLDFNVYEAKPSDRVFMINKASKKPSPWSDQEFMTLVKKEINAKEIKLAKGELGGRIPLTFEQWRAFWKVHDLANDTHSVLKEGSKVQYNKETLELVIEIPYDPKEIGSKNHELIDFDYLGNEIAQDGKAIPGPFQILKKGKNKFKIWNGLPILEKGELPNPMEFTSYNQSFHNW</sequence>
<dbReference type="PANTHER" id="PTHR40088">
    <property type="entry name" value="PECTATE LYASE (EUROFUNG)"/>
    <property type="match status" value="1"/>
</dbReference>
<dbReference type="SUPFAM" id="SSF51126">
    <property type="entry name" value="Pectin lyase-like"/>
    <property type="match status" value="1"/>
</dbReference>
<evidence type="ECO:0000256" key="7">
    <source>
        <dbReference type="ARBA" id="ARBA00023239"/>
    </source>
</evidence>
<keyword evidence="5" id="KW-0732">Signal</keyword>
<dbReference type="GO" id="GO:0016837">
    <property type="term" value="F:carbon-oxygen lyase activity, acting on polysaccharides"/>
    <property type="evidence" value="ECO:0007669"/>
    <property type="project" value="TreeGrafter"/>
</dbReference>
<feature type="domain" description="Pel9A-like right handed beta-helix region" evidence="10">
    <location>
        <begin position="32"/>
        <end position="77"/>
    </location>
</feature>
<keyword evidence="7" id="KW-0456">Lyase</keyword>
<evidence type="ECO:0000313" key="11">
    <source>
        <dbReference type="EMBL" id="PKQ44634.1"/>
    </source>
</evidence>
<evidence type="ECO:0000256" key="1">
    <source>
        <dbReference type="ARBA" id="ARBA00001913"/>
    </source>
</evidence>
<dbReference type="Pfam" id="PF13229">
    <property type="entry name" value="Beta_helix"/>
    <property type="match status" value="1"/>
</dbReference>
<dbReference type="Proteomes" id="UP000233435">
    <property type="component" value="Unassembled WGS sequence"/>
</dbReference>
<evidence type="ECO:0000259" key="10">
    <source>
        <dbReference type="Pfam" id="PF22842"/>
    </source>
</evidence>
<dbReference type="InterPro" id="IPR011050">
    <property type="entry name" value="Pectin_lyase_fold/virulence"/>
</dbReference>
<evidence type="ECO:0000256" key="8">
    <source>
        <dbReference type="ARBA" id="ARBA00038263"/>
    </source>
</evidence>
<dbReference type="Pfam" id="PF22842">
    <property type="entry name" value="Pel9A-like_beta_helix"/>
    <property type="match status" value="1"/>
</dbReference>
<keyword evidence="12" id="KW-1185">Reference proteome</keyword>
<evidence type="ECO:0000313" key="12">
    <source>
        <dbReference type="Proteomes" id="UP000233435"/>
    </source>
</evidence>
<feature type="domain" description="Right handed beta helix" evidence="9">
    <location>
        <begin position="306"/>
        <end position="413"/>
    </location>
</feature>
<dbReference type="SMART" id="SM00710">
    <property type="entry name" value="PbH1"/>
    <property type="match status" value="7"/>
</dbReference>
<comment type="subcellular location">
    <subcellularLocation>
        <location evidence="2">Secreted</location>
    </subcellularLocation>
</comment>
<dbReference type="Gene3D" id="2.160.20.10">
    <property type="entry name" value="Single-stranded right-handed beta-helix, Pectin lyase-like"/>
    <property type="match status" value="2"/>
</dbReference>
<dbReference type="GO" id="GO:0046872">
    <property type="term" value="F:metal ion binding"/>
    <property type="evidence" value="ECO:0007669"/>
    <property type="project" value="UniProtKB-KW"/>
</dbReference>
<dbReference type="InterPro" id="IPR012334">
    <property type="entry name" value="Pectin_lyas_fold"/>
</dbReference>
<evidence type="ECO:0000256" key="3">
    <source>
        <dbReference type="ARBA" id="ARBA00022525"/>
    </source>
</evidence>
<evidence type="ECO:0000259" key="9">
    <source>
        <dbReference type="Pfam" id="PF13229"/>
    </source>
</evidence>
<accession>A0A2N3HIA0</accession>
<dbReference type="InterPro" id="IPR039448">
    <property type="entry name" value="Beta_helix"/>
</dbReference>
<evidence type="ECO:0000256" key="4">
    <source>
        <dbReference type="ARBA" id="ARBA00022723"/>
    </source>
</evidence>
<proteinExistence type="inferred from homology"/>
<keyword evidence="6" id="KW-0106">Calcium</keyword>
<evidence type="ECO:0000256" key="2">
    <source>
        <dbReference type="ARBA" id="ARBA00004613"/>
    </source>
</evidence>
<evidence type="ECO:0008006" key="13">
    <source>
        <dbReference type="Google" id="ProtNLM"/>
    </source>
</evidence>
<reference evidence="11 12" key="1">
    <citation type="submission" date="2017-12" db="EMBL/GenBank/DDBJ databases">
        <title>Confluentibacter flavum sp. nov., isolated from the saline lake.</title>
        <authorList>
            <person name="Yu L."/>
        </authorList>
    </citation>
    <scope>NUCLEOTIDE SEQUENCE [LARGE SCALE GENOMIC DNA]</scope>
    <source>
        <strain evidence="11 12">3B</strain>
    </source>
</reference>
<dbReference type="OrthoDB" id="9767990at2"/>
<dbReference type="RefSeq" id="WP_106660157.1">
    <property type="nucleotide sequence ID" value="NZ_PJEO01000044.1"/>
</dbReference>
<name>A0A2N3HIA0_9FLAO</name>
<dbReference type="InterPro" id="IPR006626">
    <property type="entry name" value="PbH1"/>
</dbReference>